<comment type="similarity">
    <text evidence="2">Belongs to the FAM187 family.</text>
</comment>
<dbReference type="InterPro" id="IPR007110">
    <property type="entry name" value="Ig-like_dom"/>
</dbReference>
<evidence type="ECO:0000256" key="5">
    <source>
        <dbReference type="ARBA" id="ARBA00022989"/>
    </source>
</evidence>
<dbReference type="PROSITE" id="PS50835">
    <property type="entry name" value="IG_LIKE"/>
    <property type="match status" value="1"/>
</dbReference>
<evidence type="ECO:0000256" key="2">
    <source>
        <dbReference type="ARBA" id="ARBA00008727"/>
    </source>
</evidence>
<name>A0A195EXJ8_9HYME</name>
<dbReference type="STRING" id="34720.A0A195EXJ8"/>
<evidence type="ECO:0000256" key="6">
    <source>
        <dbReference type="ARBA" id="ARBA00023136"/>
    </source>
</evidence>
<feature type="domain" description="Ig-like" evidence="8">
    <location>
        <begin position="173"/>
        <end position="247"/>
    </location>
</feature>
<evidence type="ECO:0000256" key="4">
    <source>
        <dbReference type="ARBA" id="ARBA00022729"/>
    </source>
</evidence>
<dbReference type="InterPro" id="IPR036179">
    <property type="entry name" value="Ig-like_dom_sf"/>
</dbReference>
<evidence type="ECO:0000313" key="10">
    <source>
        <dbReference type="Proteomes" id="UP000078541"/>
    </source>
</evidence>
<evidence type="ECO:0000256" key="7">
    <source>
        <dbReference type="ARBA" id="ARBA00023180"/>
    </source>
</evidence>
<gene>
    <name evidence="9" type="ORF">ALC56_13085</name>
</gene>
<keyword evidence="6" id="KW-0472">Membrane</keyword>
<reference evidence="9 10" key="1">
    <citation type="submission" date="2016-03" db="EMBL/GenBank/DDBJ databases">
        <title>Trachymyrmex septentrionalis WGS genome.</title>
        <authorList>
            <person name="Nygaard S."/>
            <person name="Hu H."/>
            <person name="Boomsma J."/>
            <person name="Zhang G."/>
        </authorList>
    </citation>
    <scope>NUCLEOTIDE SEQUENCE [LARGE SCALE GENOMIC DNA]</scope>
    <source>
        <strain evidence="9">Tsep2-gDNA-1</strain>
        <tissue evidence="9">Whole body</tissue>
    </source>
</reference>
<dbReference type="EMBL" id="KQ981948">
    <property type="protein sequence ID" value="KYN32604.1"/>
    <property type="molecule type" value="Genomic_DNA"/>
</dbReference>
<keyword evidence="7" id="KW-0325">Glycoprotein</keyword>
<evidence type="ECO:0000256" key="1">
    <source>
        <dbReference type="ARBA" id="ARBA00004479"/>
    </source>
</evidence>
<sequence>MVHFPHGNAKNTYRVRQVSENGNAIRHTQREDLDEHLQVLTAIMTDLTVDVAKTLDYLAYSKEGSVPTRLLPLEQIITDLREAASQLTKVQVKTVLMLFKNKLPCKSRFLPKQVRLIPAIKNKKIEIMRQYCKKKCRKDIIFEVRDKKGNILESANNSAGIFSMIQEMPEPLPSIARSVIYEKHNKKIKLVCPGNLNADVPIVWRINDKIIIPSHIKSQSNGRIRINPQMQILFKPLKFEDANIYSCWQNNEIAGIIKLIVIGEIEFKLNHHVILIGAIKRILIITTIVSPTFRIEGGIISGVKLVGGSIPLTSNPVKLLRVVVFDKGGACDCDDNGAVTVMPISVGDLVLEIIMSFLLLGGINSGGSTLGIAYFSNALYTRCIACIIA</sequence>
<evidence type="ECO:0000259" key="8">
    <source>
        <dbReference type="PROSITE" id="PS50835"/>
    </source>
</evidence>
<keyword evidence="3" id="KW-0812">Transmembrane</keyword>
<keyword evidence="5" id="KW-1133">Transmembrane helix</keyword>
<dbReference type="InterPro" id="IPR039311">
    <property type="entry name" value="FAM187A/B"/>
</dbReference>
<dbReference type="Proteomes" id="UP000078541">
    <property type="component" value="Unassembled WGS sequence"/>
</dbReference>
<protein>
    <recommendedName>
        <fullName evidence="8">Ig-like domain-containing protein</fullName>
    </recommendedName>
</protein>
<dbReference type="GO" id="GO:0016020">
    <property type="term" value="C:membrane"/>
    <property type="evidence" value="ECO:0007669"/>
    <property type="project" value="UniProtKB-SubCell"/>
</dbReference>
<dbReference type="SUPFAM" id="SSF48726">
    <property type="entry name" value="Immunoglobulin"/>
    <property type="match status" value="1"/>
</dbReference>
<evidence type="ECO:0000256" key="3">
    <source>
        <dbReference type="ARBA" id="ARBA00022692"/>
    </source>
</evidence>
<dbReference type="AlphaFoldDB" id="A0A195EXJ8"/>
<dbReference type="PANTHER" id="PTHR32178:SF6">
    <property type="entry name" value="IG-LIKE DOMAIN-CONTAINING PROTEIN"/>
    <property type="match status" value="1"/>
</dbReference>
<evidence type="ECO:0000313" key="9">
    <source>
        <dbReference type="EMBL" id="KYN32604.1"/>
    </source>
</evidence>
<dbReference type="PANTHER" id="PTHR32178">
    <property type="entry name" value="FAM187"/>
    <property type="match status" value="1"/>
</dbReference>
<comment type="subcellular location">
    <subcellularLocation>
        <location evidence="1">Membrane</location>
        <topology evidence="1">Single-pass type I membrane protein</topology>
    </subcellularLocation>
</comment>
<keyword evidence="4" id="KW-0732">Signal</keyword>
<accession>A0A195EXJ8</accession>
<keyword evidence="10" id="KW-1185">Reference proteome</keyword>
<proteinExistence type="inferred from homology"/>
<organism evidence="9 10">
    <name type="scientific">Trachymyrmex septentrionalis</name>
    <dbReference type="NCBI Taxonomy" id="34720"/>
    <lineage>
        <taxon>Eukaryota</taxon>
        <taxon>Metazoa</taxon>
        <taxon>Ecdysozoa</taxon>
        <taxon>Arthropoda</taxon>
        <taxon>Hexapoda</taxon>
        <taxon>Insecta</taxon>
        <taxon>Pterygota</taxon>
        <taxon>Neoptera</taxon>
        <taxon>Endopterygota</taxon>
        <taxon>Hymenoptera</taxon>
        <taxon>Apocrita</taxon>
        <taxon>Aculeata</taxon>
        <taxon>Formicoidea</taxon>
        <taxon>Formicidae</taxon>
        <taxon>Myrmicinae</taxon>
        <taxon>Trachymyrmex</taxon>
    </lineage>
</organism>